<evidence type="ECO:0000259" key="8">
    <source>
        <dbReference type="Pfam" id="PF09779"/>
    </source>
</evidence>
<dbReference type="GO" id="GO:0005637">
    <property type="term" value="C:nuclear inner membrane"/>
    <property type="evidence" value="ECO:0007669"/>
    <property type="project" value="UniProtKB-SubCell"/>
</dbReference>
<dbReference type="GO" id="GO:0051015">
    <property type="term" value="F:actin filament binding"/>
    <property type="evidence" value="ECO:0007669"/>
    <property type="project" value="TreeGrafter"/>
</dbReference>
<keyword evidence="5 7" id="KW-0472">Membrane</keyword>
<keyword evidence="10" id="KW-1185">Reference proteome</keyword>
<evidence type="ECO:0000256" key="5">
    <source>
        <dbReference type="ARBA" id="ARBA00023136"/>
    </source>
</evidence>
<evidence type="ECO:0000256" key="3">
    <source>
        <dbReference type="ARBA" id="ARBA00022692"/>
    </source>
</evidence>
<dbReference type="Proteomes" id="UP000275846">
    <property type="component" value="Unassembled WGS sequence"/>
</dbReference>
<evidence type="ECO:0000313" key="10">
    <source>
        <dbReference type="Proteomes" id="UP000275846"/>
    </source>
</evidence>
<gene>
    <name evidence="9" type="ORF">SSLN_LOCUS12039</name>
</gene>
<feature type="transmembrane region" description="Helical" evidence="7">
    <location>
        <begin position="318"/>
        <end position="338"/>
    </location>
</feature>
<proteinExistence type="inferred from homology"/>
<feature type="transmembrane region" description="Helical" evidence="7">
    <location>
        <begin position="595"/>
        <end position="616"/>
    </location>
</feature>
<dbReference type="InterPro" id="IPR018617">
    <property type="entry name" value="Ima1_N"/>
</dbReference>
<keyword evidence="6" id="KW-0539">Nucleus</keyword>
<accession>A0A183T6E1</accession>
<evidence type="ECO:0000256" key="4">
    <source>
        <dbReference type="ARBA" id="ARBA00022989"/>
    </source>
</evidence>
<evidence type="ECO:0000256" key="1">
    <source>
        <dbReference type="ARBA" id="ARBA00004473"/>
    </source>
</evidence>
<sequence length="624" mass="69893">MASYGTVNILLIGLWLLFLSTLCVFVVQICRWIKNRYVLVHCWFCNVPSRIHVSAQNSFVCSSCKQYNGFTPSGAYNKEIPEMYQTNCNPSAFISQSKEAFVSHSNVLCAACAQKQEHKLLELSQFEASADANWDVEIEAFRQNLETRYDLCPPCKAKVRARVLQSDSKVLPDFLSWCQNRRQKSPTAGHSRKNSMLVDAGDNGFYCSVLRFLLQLVSFTGWMVLFGGRLYIQTVSRLCYVHSGLCNQLSSTLVGFLRRLGFRSDHCSQLVDFKVFVARITSSELLLSLICFVQTCIVLLHWRRRRHSSTAFSKSNPFWMLFDTCLLVYSASSLLSLASSSPSKSASVVNKQFALQMLSSMSPITFLAIACCAVSTGFGVLLWHWLPFCARDLAQQKQRVQAAWPVGLDAQSVISQQSTKVCQSSVLGPESVVNPAAPISSMRNLSLGSTKYQRTTRPTSAFLRPSLLSPQTTERCFSAVLPSNSAQSFSSLPPYNFGGSPTYAATTLPFQFPFRRSPDSWQKANEEQEDVESHITSISQRMARQQQCSPLSLASGISARQSRRRKHHRSTGLLRCCIYFLFGRIDSWEDVKAELICLANAVLVATLLMMIVHLFYTLGPALFL</sequence>
<feature type="transmembrane region" description="Helical" evidence="7">
    <location>
        <begin position="364"/>
        <end position="386"/>
    </location>
</feature>
<dbReference type="EMBL" id="UYSU01036977">
    <property type="protein sequence ID" value="VDL98424.1"/>
    <property type="molecule type" value="Genomic_DNA"/>
</dbReference>
<dbReference type="GO" id="GO:0030473">
    <property type="term" value="P:nuclear migration along microtubule"/>
    <property type="evidence" value="ECO:0007669"/>
    <property type="project" value="TreeGrafter"/>
</dbReference>
<dbReference type="WBParaSite" id="SSLN_0001249001-mRNA-1">
    <property type="protein sequence ID" value="SSLN_0001249001-mRNA-1"/>
    <property type="gene ID" value="SSLN_0001249001"/>
</dbReference>
<reference evidence="11" key="1">
    <citation type="submission" date="2016-06" db="UniProtKB">
        <authorList>
            <consortium name="WormBaseParasite"/>
        </authorList>
    </citation>
    <scope>IDENTIFICATION</scope>
</reference>
<evidence type="ECO:0000256" key="2">
    <source>
        <dbReference type="ARBA" id="ARBA00007600"/>
    </source>
</evidence>
<keyword evidence="3 7" id="KW-0812">Transmembrane</keyword>
<protein>
    <submittedName>
        <fullName evidence="11">Transmembrane protein 201</fullName>
    </submittedName>
</protein>
<evidence type="ECO:0000256" key="6">
    <source>
        <dbReference type="ARBA" id="ARBA00023242"/>
    </source>
</evidence>
<feature type="transmembrane region" description="Helical" evidence="7">
    <location>
        <begin position="6"/>
        <end position="27"/>
    </location>
</feature>
<feature type="transmembrane region" description="Helical" evidence="7">
    <location>
        <begin position="212"/>
        <end position="232"/>
    </location>
</feature>
<evidence type="ECO:0000313" key="11">
    <source>
        <dbReference type="WBParaSite" id="SSLN_0001249001-mRNA-1"/>
    </source>
</evidence>
<evidence type="ECO:0000256" key="7">
    <source>
        <dbReference type="SAM" id="Phobius"/>
    </source>
</evidence>
<organism evidence="11">
    <name type="scientific">Schistocephalus solidus</name>
    <name type="common">Tapeworm</name>
    <dbReference type="NCBI Taxonomy" id="70667"/>
    <lineage>
        <taxon>Eukaryota</taxon>
        <taxon>Metazoa</taxon>
        <taxon>Spiralia</taxon>
        <taxon>Lophotrochozoa</taxon>
        <taxon>Platyhelminthes</taxon>
        <taxon>Cestoda</taxon>
        <taxon>Eucestoda</taxon>
        <taxon>Diphyllobothriidea</taxon>
        <taxon>Diphyllobothriidae</taxon>
        <taxon>Schistocephalus</taxon>
    </lineage>
</organism>
<dbReference type="OrthoDB" id="5966927at2759"/>
<dbReference type="PANTHER" id="PTHR28646">
    <property type="entry name" value="TRANSMEMBRANE PROTEIN 201"/>
    <property type="match status" value="1"/>
</dbReference>
<feature type="domain" description="Ima1 N-terminal" evidence="8">
    <location>
        <begin position="40"/>
        <end position="159"/>
    </location>
</feature>
<dbReference type="STRING" id="70667.A0A183T6E1"/>
<keyword evidence="4 7" id="KW-1133">Transmembrane helix</keyword>
<reference evidence="9 10" key="2">
    <citation type="submission" date="2018-11" db="EMBL/GenBank/DDBJ databases">
        <authorList>
            <consortium name="Pathogen Informatics"/>
        </authorList>
    </citation>
    <scope>NUCLEOTIDE SEQUENCE [LARGE SCALE GENOMIC DNA]</scope>
    <source>
        <strain evidence="9 10">NST_G2</strain>
    </source>
</reference>
<feature type="transmembrane region" description="Helical" evidence="7">
    <location>
        <begin position="285"/>
        <end position="302"/>
    </location>
</feature>
<dbReference type="PANTHER" id="PTHR28646:SF1">
    <property type="entry name" value="TRANSMEMBRANE PROTEIN 201"/>
    <property type="match status" value="1"/>
</dbReference>
<comment type="subcellular location">
    <subcellularLocation>
        <location evidence="1">Nucleus inner membrane</location>
        <topology evidence="1">Multi-pass membrane protein</topology>
    </subcellularLocation>
</comment>
<comment type="similarity">
    <text evidence="2">Belongs to the TMEM201 family.</text>
</comment>
<dbReference type="InterPro" id="IPR040041">
    <property type="entry name" value="TMEM201"/>
</dbReference>
<evidence type="ECO:0000313" key="9">
    <source>
        <dbReference type="EMBL" id="VDL98424.1"/>
    </source>
</evidence>
<dbReference type="AlphaFoldDB" id="A0A183T6E1"/>
<name>A0A183T6E1_SCHSO</name>
<dbReference type="GO" id="GO:0005521">
    <property type="term" value="F:lamin binding"/>
    <property type="evidence" value="ECO:0007669"/>
    <property type="project" value="TreeGrafter"/>
</dbReference>
<dbReference type="Pfam" id="PF09779">
    <property type="entry name" value="Ima1_N"/>
    <property type="match status" value="1"/>
</dbReference>